<comment type="caution">
    <text evidence="1">The sequence shown here is derived from an EMBL/GenBank/DDBJ whole genome shotgun (WGS) entry which is preliminary data.</text>
</comment>
<evidence type="ECO:0000313" key="1">
    <source>
        <dbReference type="EMBL" id="GLH73696.1"/>
    </source>
</evidence>
<proteinExistence type="predicted"/>
<dbReference type="EMBL" id="BSDE01000003">
    <property type="protein sequence ID" value="GLH73696.1"/>
    <property type="molecule type" value="Genomic_DNA"/>
</dbReference>
<dbReference type="Proteomes" id="UP001165069">
    <property type="component" value="Unassembled WGS sequence"/>
</dbReference>
<protein>
    <submittedName>
        <fullName evidence="1">Uncharacterized protein</fullName>
    </submittedName>
</protein>
<keyword evidence="2" id="KW-1185">Reference proteome</keyword>
<reference evidence="1 2" key="1">
    <citation type="journal article" date="2023" name="Antonie Van Leeuwenhoek">
        <title>Mesoterricola silvestris gen. nov., sp. nov., Mesoterricola sediminis sp. nov., Geothrix oryzae sp. nov., Geothrix edaphica sp. nov., Geothrix rubra sp. nov., and Geothrix limicola sp. nov., six novel members of Acidobacteriota isolated from soils.</title>
        <authorList>
            <person name="Itoh H."/>
            <person name="Sugisawa Y."/>
            <person name="Mise K."/>
            <person name="Xu Z."/>
            <person name="Kuniyasu M."/>
            <person name="Ushijima N."/>
            <person name="Kawano K."/>
            <person name="Kobayashi E."/>
            <person name="Shiratori Y."/>
            <person name="Masuda Y."/>
            <person name="Senoo K."/>
        </authorList>
    </citation>
    <scope>NUCLEOTIDE SEQUENCE [LARGE SCALE GENOMIC DNA]</scope>
    <source>
        <strain evidence="1 2">Red804</strain>
    </source>
</reference>
<organism evidence="1 2">
    <name type="scientific">Geothrix limicola</name>
    <dbReference type="NCBI Taxonomy" id="2927978"/>
    <lineage>
        <taxon>Bacteria</taxon>
        <taxon>Pseudomonadati</taxon>
        <taxon>Acidobacteriota</taxon>
        <taxon>Holophagae</taxon>
        <taxon>Holophagales</taxon>
        <taxon>Holophagaceae</taxon>
        <taxon>Geothrix</taxon>
    </lineage>
</organism>
<name>A0ABQ5QGN7_9BACT</name>
<accession>A0ABQ5QGN7</accession>
<gene>
    <name evidence="1" type="ORF">GETHLI_21980</name>
</gene>
<sequence>MKVQLREAAEARGSVEQTARQIFEQSTERLAARSAR</sequence>
<evidence type="ECO:0000313" key="2">
    <source>
        <dbReference type="Proteomes" id="UP001165069"/>
    </source>
</evidence>